<dbReference type="Pfam" id="PF00196">
    <property type="entry name" value="GerE"/>
    <property type="match status" value="1"/>
</dbReference>
<reference evidence="2" key="1">
    <citation type="submission" date="2022-10" db="EMBL/GenBank/DDBJ databases">
        <title>The complete genomes of actinobacterial strains from the NBC collection.</title>
        <authorList>
            <person name="Joergensen T.S."/>
            <person name="Alvarez Arevalo M."/>
            <person name="Sterndorff E.B."/>
            <person name="Faurdal D."/>
            <person name="Vuksanovic O."/>
            <person name="Mourched A.-S."/>
            <person name="Charusanti P."/>
            <person name="Shaw S."/>
            <person name="Blin K."/>
            <person name="Weber T."/>
        </authorList>
    </citation>
    <scope>NUCLEOTIDE SEQUENCE</scope>
    <source>
        <strain evidence="2">NBC_00008</strain>
    </source>
</reference>
<organism evidence="2">
    <name type="scientific">Streptomyces sp. NBC_00008</name>
    <dbReference type="NCBI Taxonomy" id="2903610"/>
    <lineage>
        <taxon>Bacteria</taxon>
        <taxon>Bacillati</taxon>
        <taxon>Actinomycetota</taxon>
        <taxon>Actinomycetes</taxon>
        <taxon>Kitasatosporales</taxon>
        <taxon>Streptomycetaceae</taxon>
        <taxon>Streptomyces</taxon>
    </lineage>
</organism>
<dbReference type="SMART" id="SM00421">
    <property type="entry name" value="HTH_LUXR"/>
    <property type="match status" value="1"/>
</dbReference>
<dbReference type="GO" id="GO:0003677">
    <property type="term" value="F:DNA binding"/>
    <property type="evidence" value="ECO:0007669"/>
    <property type="project" value="InterPro"/>
</dbReference>
<protein>
    <submittedName>
        <fullName evidence="2">LuxR C-terminal-related transcriptional regulator</fullName>
    </submittedName>
</protein>
<dbReference type="PROSITE" id="PS50043">
    <property type="entry name" value="HTH_LUXR_2"/>
    <property type="match status" value="1"/>
</dbReference>
<name>A0AAU2VSB1_9ACTN</name>
<proteinExistence type="predicted"/>
<dbReference type="InterPro" id="IPR016032">
    <property type="entry name" value="Sig_transdc_resp-reg_C-effctor"/>
</dbReference>
<evidence type="ECO:0000313" key="2">
    <source>
        <dbReference type="EMBL" id="WTW70451.1"/>
    </source>
</evidence>
<dbReference type="Gene3D" id="1.10.10.10">
    <property type="entry name" value="Winged helix-like DNA-binding domain superfamily/Winged helix DNA-binding domain"/>
    <property type="match status" value="1"/>
</dbReference>
<feature type="domain" description="HTH luxR-type" evidence="1">
    <location>
        <begin position="254"/>
        <end position="319"/>
    </location>
</feature>
<dbReference type="InterPro" id="IPR051797">
    <property type="entry name" value="TrmB-like"/>
</dbReference>
<dbReference type="EMBL" id="CP108313">
    <property type="protein sequence ID" value="WTW70451.1"/>
    <property type="molecule type" value="Genomic_DNA"/>
</dbReference>
<dbReference type="CDD" id="cd06170">
    <property type="entry name" value="LuxR_C_like"/>
    <property type="match status" value="1"/>
</dbReference>
<dbReference type="InterPro" id="IPR036388">
    <property type="entry name" value="WH-like_DNA-bd_sf"/>
</dbReference>
<gene>
    <name evidence="2" type="ORF">OG398_20380</name>
</gene>
<accession>A0AAU2VSB1</accession>
<dbReference type="PANTHER" id="PTHR34293:SF1">
    <property type="entry name" value="HTH-TYPE TRANSCRIPTIONAL REGULATOR TRMBL2"/>
    <property type="match status" value="1"/>
</dbReference>
<evidence type="ECO:0000259" key="1">
    <source>
        <dbReference type="PROSITE" id="PS50043"/>
    </source>
</evidence>
<dbReference type="GO" id="GO:0006355">
    <property type="term" value="P:regulation of DNA-templated transcription"/>
    <property type="evidence" value="ECO:0007669"/>
    <property type="project" value="InterPro"/>
</dbReference>
<dbReference type="PANTHER" id="PTHR34293">
    <property type="entry name" value="HTH-TYPE TRANSCRIPTIONAL REGULATOR TRMBL2"/>
    <property type="match status" value="1"/>
</dbReference>
<dbReference type="AlphaFoldDB" id="A0AAU2VSB1"/>
<dbReference type="InterPro" id="IPR000792">
    <property type="entry name" value="Tscrpt_reg_LuxR_C"/>
</dbReference>
<sequence>MGTEPGITSHSHSSTELCEPAVRIYSEALSRGCVLRADIATAPCLIEMALLHPDPSDPAMMRPVPPSAALARLLQPITRDIYAQVRRSAALVDSLAPLAGIASEDPNLSITVLEGKGLIGSALEEAAISAETEVLTAQPGGHRSPEQIQQGLANGLSAVARGARLRHIYQHPARYSSPVRNYLEQMPPDQVQVRTMEQTIDRLIIFDHTVAFIPATADRTVALQIRHPALVRYLVQVYEVLWAQATPITEQLQTAAPGTPVTAVQQSVARLLVEGNQDESVARTLGISVRTCRAHISKLMQTLDATSRTHLGALLVRSGIVEPQPVRHGPAAPRERDDGPR</sequence>
<dbReference type="SUPFAM" id="SSF46894">
    <property type="entry name" value="C-terminal effector domain of the bipartite response regulators"/>
    <property type="match status" value="1"/>
</dbReference>